<evidence type="ECO:0000256" key="5">
    <source>
        <dbReference type="ARBA" id="ARBA00022777"/>
    </source>
</evidence>
<accession>A0A2T5VET2</accession>
<keyword evidence="2 8" id="KW-0808">Transferase</keyword>
<feature type="domain" description="Aminoglycoside phosphotransferase" evidence="10">
    <location>
        <begin position="28"/>
        <end position="257"/>
    </location>
</feature>
<comment type="similarity">
    <text evidence="7 8">Belongs to the pseudomonas-type ThrB family.</text>
</comment>
<dbReference type="EMBL" id="QAYG01000001">
    <property type="protein sequence ID" value="PTW62248.1"/>
    <property type="molecule type" value="Genomic_DNA"/>
</dbReference>
<sequence length="326" mass="36025">MAVYTDVTDEELHAFVAQYDIGSVLAFKGIAEGVENSNFLLHTEAGYFILTLYEKRVNPAELPYFIGLMEHLAAAGISCPTPLANLDSETLGTLAGKPAAICTFLNGMSVRRAKAVHCQGLGNAMAEMHLAGADFTMHRKNALTVDGWRPLFDLSQDRADEVCHGLAAEIERELTVLEERWPRDLPVGEIHADLFTDNVFFLGEELSGIIDFYFACTDAFAYDVAICLNAWCFEADDSFNVTKARALLKGYSSVRPFTAAEFEALPLLARGSALRFLLTRLYDWLSVPEGALVTPKDPMEYLKKLRFHRHVTSARDYGLALGDVVA</sequence>
<dbReference type="InterPro" id="IPR002575">
    <property type="entry name" value="Aminoglycoside_PTrfase"/>
</dbReference>
<dbReference type="Gene3D" id="3.30.200.20">
    <property type="entry name" value="Phosphorylase Kinase, domain 1"/>
    <property type="match status" value="1"/>
</dbReference>
<protein>
    <recommendedName>
        <fullName evidence="8 9">Homoserine kinase</fullName>
        <shortName evidence="8">HK</shortName>
        <shortName evidence="8">HSK</shortName>
        <ecNumber evidence="8 9">2.7.1.39</ecNumber>
    </recommendedName>
</protein>
<dbReference type="PANTHER" id="PTHR21064:SF6">
    <property type="entry name" value="AMINOGLYCOSIDE PHOSPHOTRANSFERASE DOMAIN-CONTAINING PROTEIN"/>
    <property type="match status" value="1"/>
</dbReference>
<keyword evidence="12" id="KW-1185">Reference proteome</keyword>
<dbReference type="UniPathway" id="UPA00050">
    <property type="reaction ID" value="UER00064"/>
</dbReference>
<dbReference type="GO" id="GO:0005524">
    <property type="term" value="F:ATP binding"/>
    <property type="evidence" value="ECO:0007669"/>
    <property type="project" value="UniProtKB-KW"/>
</dbReference>
<dbReference type="InterPro" id="IPR011009">
    <property type="entry name" value="Kinase-like_dom_sf"/>
</dbReference>
<evidence type="ECO:0000313" key="11">
    <source>
        <dbReference type="EMBL" id="PTW62248.1"/>
    </source>
</evidence>
<comment type="caution">
    <text evidence="11">The sequence shown here is derived from an EMBL/GenBank/DDBJ whole genome shotgun (WGS) entry which is preliminary data.</text>
</comment>
<dbReference type="Proteomes" id="UP000244081">
    <property type="component" value="Unassembled WGS sequence"/>
</dbReference>
<dbReference type="HAMAP" id="MF_00301">
    <property type="entry name" value="Homoser_kinase_2"/>
    <property type="match status" value="1"/>
</dbReference>
<keyword evidence="5 8" id="KW-0418">Kinase</keyword>
<dbReference type="Gene3D" id="3.90.1200.10">
    <property type="match status" value="1"/>
</dbReference>
<dbReference type="OrthoDB" id="9777460at2"/>
<dbReference type="AlphaFoldDB" id="A0A2T5VET2"/>
<keyword evidence="1 8" id="KW-0028">Amino-acid biosynthesis</keyword>
<dbReference type="CDD" id="cd05153">
    <property type="entry name" value="HomoserineK_II"/>
    <property type="match status" value="1"/>
</dbReference>
<dbReference type="GO" id="GO:0004413">
    <property type="term" value="F:homoserine kinase activity"/>
    <property type="evidence" value="ECO:0007669"/>
    <property type="project" value="UniProtKB-UniRule"/>
</dbReference>
<dbReference type="NCBIfam" id="TIGR00938">
    <property type="entry name" value="thrB_alt"/>
    <property type="match status" value="1"/>
</dbReference>
<name>A0A2T5VET2_9HYPH</name>
<evidence type="ECO:0000256" key="6">
    <source>
        <dbReference type="ARBA" id="ARBA00022840"/>
    </source>
</evidence>
<keyword evidence="3 8" id="KW-0791">Threonine biosynthesis</keyword>
<dbReference type="NCBIfam" id="NF003558">
    <property type="entry name" value="PRK05231.1"/>
    <property type="match status" value="1"/>
</dbReference>
<dbReference type="Pfam" id="PF01636">
    <property type="entry name" value="APH"/>
    <property type="match status" value="1"/>
</dbReference>
<dbReference type="GO" id="GO:0009088">
    <property type="term" value="P:threonine biosynthetic process"/>
    <property type="evidence" value="ECO:0007669"/>
    <property type="project" value="UniProtKB-UniRule"/>
</dbReference>
<evidence type="ECO:0000256" key="3">
    <source>
        <dbReference type="ARBA" id="ARBA00022697"/>
    </source>
</evidence>
<comment type="catalytic activity">
    <reaction evidence="8">
        <text>L-homoserine + ATP = O-phospho-L-homoserine + ADP + H(+)</text>
        <dbReference type="Rhea" id="RHEA:13985"/>
        <dbReference type="ChEBI" id="CHEBI:15378"/>
        <dbReference type="ChEBI" id="CHEBI:30616"/>
        <dbReference type="ChEBI" id="CHEBI:57476"/>
        <dbReference type="ChEBI" id="CHEBI:57590"/>
        <dbReference type="ChEBI" id="CHEBI:456216"/>
        <dbReference type="EC" id="2.7.1.39"/>
    </reaction>
</comment>
<evidence type="ECO:0000256" key="9">
    <source>
        <dbReference type="NCBIfam" id="TIGR00938"/>
    </source>
</evidence>
<evidence type="ECO:0000256" key="7">
    <source>
        <dbReference type="ARBA" id="ARBA00038240"/>
    </source>
</evidence>
<evidence type="ECO:0000256" key="1">
    <source>
        <dbReference type="ARBA" id="ARBA00022605"/>
    </source>
</evidence>
<keyword evidence="4 8" id="KW-0547">Nucleotide-binding</keyword>
<reference evidence="11 12" key="1">
    <citation type="submission" date="2018-04" db="EMBL/GenBank/DDBJ databases">
        <title>Genomic Encyclopedia of Archaeal and Bacterial Type Strains, Phase II (KMG-II): from individual species to whole genera.</title>
        <authorList>
            <person name="Goeker M."/>
        </authorList>
    </citation>
    <scope>NUCLEOTIDE SEQUENCE [LARGE SCALE GENOMIC DNA]</scope>
    <source>
        <strain evidence="11 12">DSM 23382</strain>
    </source>
</reference>
<dbReference type="EC" id="2.7.1.39" evidence="8 9"/>
<gene>
    <name evidence="8" type="primary">thrB</name>
    <name evidence="11" type="ORF">C8N35_101288</name>
</gene>
<evidence type="ECO:0000256" key="2">
    <source>
        <dbReference type="ARBA" id="ARBA00022679"/>
    </source>
</evidence>
<evidence type="ECO:0000256" key="4">
    <source>
        <dbReference type="ARBA" id="ARBA00022741"/>
    </source>
</evidence>
<keyword evidence="6 8" id="KW-0067">ATP-binding</keyword>
<proteinExistence type="inferred from homology"/>
<organism evidence="11 12">
    <name type="scientific">Breoghania corrubedonensis</name>
    <dbReference type="NCBI Taxonomy" id="665038"/>
    <lineage>
        <taxon>Bacteria</taxon>
        <taxon>Pseudomonadati</taxon>
        <taxon>Pseudomonadota</taxon>
        <taxon>Alphaproteobacteria</taxon>
        <taxon>Hyphomicrobiales</taxon>
        <taxon>Stappiaceae</taxon>
        <taxon>Breoghania</taxon>
    </lineage>
</organism>
<dbReference type="SUPFAM" id="SSF56112">
    <property type="entry name" value="Protein kinase-like (PK-like)"/>
    <property type="match status" value="1"/>
</dbReference>
<dbReference type="PANTHER" id="PTHR21064">
    <property type="entry name" value="AMINOGLYCOSIDE PHOSPHOTRANSFERASE DOMAIN-CONTAINING PROTEIN-RELATED"/>
    <property type="match status" value="1"/>
</dbReference>
<evidence type="ECO:0000313" key="12">
    <source>
        <dbReference type="Proteomes" id="UP000244081"/>
    </source>
</evidence>
<comment type="pathway">
    <text evidence="8">Amino-acid biosynthesis; L-threonine biosynthesis; L-threonine from L-aspartate: step 4/5.</text>
</comment>
<evidence type="ECO:0000259" key="10">
    <source>
        <dbReference type="Pfam" id="PF01636"/>
    </source>
</evidence>
<dbReference type="InterPro" id="IPR005280">
    <property type="entry name" value="Homoserine_kinase_II"/>
</dbReference>
<evidence type="ECO:0000256" key="8">
    <source>
        <dbReference type="HAMAP-Rule" id="MF_00301"/>
    </source>
</evidence>
<dbReference type="InterPro" id="IPR050249">
    <property type="entry name" value="Pseudomonas-type_ThrB"/>
</dbReference>
<dbReference type="RefSeq" id="WP_107987844.1">
    <property type="nucleotide sequence ID" value="NZ_QAYG01000001.1"/>
</dbReference>